<evidence type="ECO:0000313" key="2">
    <source>
        <dbReference type="Proteomes" id="UP000582981"/>
    </source>
</evidence>
<dbReference type="InterPro" id="IPR036736">
    <property type="entry name" value="ACP-like_sf"/>
</dbReference>
<dbReference type="RefSeq" id="WP_100941011.1">
    <property type="nucleotide sequence ID" value="NZ_JACAPU010000012.1"/>
</dbReference>
<gene>
    <name evidence="1" type="ORF">HX829_09645</name>
</gene>
<protein>
    <recommendedName>
        <fullName evidence="3">Carrier domain-containing protein</fullName>
    </recommendedName>
</protein>
<evidence type="ECO:0008006" key="3">
    <source>
        <dbReference type="Google" id="ProtNLM"/>
    </source>
</evidence>
<dbReference type="AlphaFoldDB" id="A0A7Y7WCB9"/>
<sequence>MEGSLALQTVSELIRELKLPGQAQTPIEAATRLQGELGIDSLHKLILLTRLQEQSNFEFAQLNAGAGGFEFHTVGDLVDLLVAHG</sequence>
<dbReference type="SUPFAM" id="SSF47336">
    <property type="entry name" value="ACP-like"/>
    <property type="match status" value="1"/>
</dbReference>
<accession>A0A7Y7WCB9</accession>
<dbReference type="Gene3D" id="1.10.1200.10">
    <property type="entry name" value="ACP-like"/>
    <property type="match status" value="1"/>
</dbReference>
<reference evidence="1 2" key="1">
    <citation type="submission" date="2020-04" db="EMBL/GenBank/DDBJ databases">
        <title>Molecular characterization of pseudomonads from Agaricus bisporus reveal novel blotch 2 pathogens in Western Europe.</title>
        <authorList>
            <person name="Taparia T."/>
            <person name="Krijger M."/>
            <person name="Haynes E."/>
            <person name="Elpinstone J.G."/>
            <person name="Noble R."/>
            <person name="Van Der Wolf J."/>
        </authorList>
    </citation>
    <scope>NUCLEOTIDE SEQUENCE [LARGE SCALE GENOMIC DNA]</scope>
    <source>
        <strain evidence="1 2">F1001</strain>
    </source>
</reference>
<evidence type="ECO:0000313" key="1">
    <source>
        <dbReference type="EMBL" id="NWB46759.1"/>
    </source>
</evidence>
<proteinExistence type="predicted"/>
<organism evidence="1 2">
    <name type="scientific">Pseudomonas gingeri</name>
    <dbReference type="NCBI Taxonomy" id="117681"/>
    <lineage>
        <taxon>Bacteria</taxon>
        <taxon>Pseudomonadati</taxon>
        <taxon>Pseudomonadota</taxon>
        <taxon>Gammaproteobacteria</taxon>
        <taxon>Pseudomonadales</taxon>
        <taxon>Pseudomonadaceae</taxon>
        <taxon>Pseudomonas</taxon>
    </lineage>
</organism>
<name>A0A7Y7WCB9_9PSED</name>
<comment type="caution">
    <text evidence="1">The sequence shown here is derived from an EMBL/GenBank/DDBJ whole genome shotgun (WGS) entry which is preliminary data.</text>
</comment>
<dbReference type="EMBL" id="JACAPU010000012">
    <property type="protein sequence ID" value="NWB46759.1"/>
    <property type="molecule type" value="Genomic_DNA"/>
</dbReference>
<dbReference type="Proteomes" id="UP000582981">
    <property type="component" value="Unassembled WGS sequence"/>
</dbReference>